<keyword evidence="1" id="KW-0732">Signal</keyword>
<gene>
    <name evidence="4" type="ORF">Zmor_027053</name>
</gene>
<evidence type="ECO:0000259" key="3">
    <source>
        <dbReference type="PROSITE" id="PS51914"/>
    </source>
</evidence>
<comment type="caution">
    <text evidence="4">The sequence shown here is derived from an EMBL/GenBank/DDBJ whole genome shotgun (WGS) entry which is preliminary data.</text>
</comment>
<keyword evidence="5" id="KW-1185">Reference proteome</keyword>
<dbReference type="GO" id="GO:0006491">
    <property type="term" value="P:N-glycan processing"/>
    <property type="evidence" value="ECO:0007669"/>
    <property type="project" value="TreeGrafter"/>
</dbReference>
<dbReference type="InterPro" id="IPR039794">
    <property type="entry name" value="Gtb1-like"/>
</dbReference>
<dbReference type="InterPro" id="IPR044865">
    <property type="entry name" value="MRH_dom"/>
</dbReference>
<reference evidence="4" key="1">
    <citation type="journal article" date="2023" name="G3 (Bethesda)">
        <title>Whole genome assemblies of Zophobas morio and Tenebrio molitor.</title>
        <authorList>
            <person name="Kaur S."/>
            <person name="Stinson S.A."/>
            <person name="diCenzo G.C."/>
        </authorList>
    </citation>
    <scope>NUCLEOTIDE SEQUENCE</scope>
    <source>
        <strain evidence="4">QUZm001</strain>
    </source>
</reference>
<dbReference type="Gene3D" id="2.70.130.10">
    <property type="entry name" value="Mannose-6-phosphate receptor binding domain"/>
    <property type="match status" value="1"/>
</dbReference>
<dbReference type="EMBL" id="JALNTZ010000816">
    <property type="protein sequence ID" value="KAJ3630117.1"/>
    <property type="molecule type" value="Genomic_DNA"/>
</dbReference>
<dbReference type="SUPFAM" id="SSF50911">
    <property type="entry name" value="Mannose 6-phosphate receptor domain"/>
    <property type="match status" value="1"/>
</dbReference>
<dbReference type="GO" id="GO:0017177">
    <property type="term" value="C:glucosidase II complex"/>
    <property type="evidence" value="ECO:0007669"/>
    <property type="project" value="TreeGrafter"/>
</dbReference>
<proteinExistence type="predicted"/>
<dbReference type="Proteomes" id="UP001168821">
    <property type="component" value="Unassembled WGS sequence"/>
</dbReference>
<dbReference type="Pfam" id="PF13015">
    <property type="entry name" value="PRKCSH_1"/>
    <property type="match status" value="1"/>
</dbReference>
<dbReference type="InterPro" id="IPR036607">
    <property type="entry name" value="PRKCSH"/>
</dbReference>
<dbReference type="PROSITE" id="PS51914">
    <property type="entry name" value="MRH"/>
    <property type="match status" value="1"/>
</dbReference>
<dbReference type="InterPro" id="IPR009011">
    <property type="entry name" value="Man6P_isomerase_rcpt-bd_dom_sf"/>
</dbReference>
<organism evidence="4 5">
    <name type="scientific">Zophobas morio</name>
    <dbReference type="NCBI Taxonomy" id="2755281"/>
    <lineage>
        <taxon>Eukaryota</taxon>
        <taxon>Metazoa</taxon>
        <taxon>Ecdysozoa</taxon>
        <taxon>Arthropoda</taxon>
        <taxon>Hexapoda</taxon>
        <taxon>Insecta</taxon>
        <taxon>Pterygota</taxon>
        <taxon>Neoptera</taxon>
        <taxon>Endopterygota</taxon>
        <taxon>Coleoptera</taxon>
        <taxon>Polyphaga</taxon>
        <taxon>Cucujiformia</taxon>
        <taxon>Tenebrionidae</taxon>
        <taxon>Zophobas</taxon>
    </lineage>
</organism>
<protein>
    <recommendedName>
        <fullName evidence="3">MRH domain-containing protein</fullName>
    </recommendedName>
</protein>
<accession>A0AA38HK05</accession>
<name>A0AA38HK05_9CUCU</name>
<dbReference type="PANTHER" id="PTHR12630">
    <property type="entry name" value="N-LINKED OLIGOSACCHARIDE PROCESSING"/>
    <property type="match status" value="1"/>
</dbReference>
<evidence type="ECO:0000313" key="4">
    <source>
        <dbReference type="EMBL" id="KAJ3630117.1"/>
    </source>
</evidence>
<evidence type="ECO:0000256" key="1">
    <source>
        <dbReference type="ARBA" id="ARBA00022729"/>
    </source>
</evidence>
<evidence type="ECO:0000256" key="2">
    <source>
        <dbReference type="ARBA" id="ARBA00023157"/>
    </source>
</evidence>
<keyword evidence="2" id="KW-1015">Disulfide bond</keyword>
<dbReference type="PANTHER" id="PTHR12630:SF1">
    <property type="entry name" value="GLUCOSIDASE 2 SUBUNIT BETA"/>
    <property type="match status" value="1"/>
</dbReference>
<dbReference type="AlphaFoldDB" id="A0AA38HK05"/>
<sequence length="66" mass="7731">MRYSHGAPCSGDLHRSTDVKLFCGKEDRFLSIKERKRCFYEIDFETPYVCPKPSEASEELFIHSEL</sequence>
<evidence type="ECO:0000313" key="5">
    <source>
        <dbReference type="Proteomes" id="UP001168821"/>
    </source>
</evidence>
<feature type="domain" description="MRH" evidence="3">
    <location>
        <begin position="1"/>
        <end position="52"/>
    </location>
</feature>